<evidence type="ECO:0000313" key="5">
    <source>
        <dbReference type="EMBL" id="KRM13058.1"/>
    </source>
</evidence>
<dbReference type="SUPFAM" id="SSF64288">
    <property type="entry name" value="Chorismate lyase-like"/>
    <property type="match status" value="1"/>
</dbReference>
<dbReference type="Gene3D" id="1.10.10.10">
    <property type="entry name" value="Winged helix-like DNA-binding domain superfamily/Winged helix DNA-binding domain"/>
    <property type="match status" value="1"/>
</dbReference>
<dbReference type="SMART" id="SM00345">
    <property type="entry name" value="HTH_GNTR"/>
    <property type="match status" value="1"/>
</dbReference>
<dbReference type="Pfam" id="PF00392">
    <property type="entry name" value="GntR"/>
    <property type="match status" value="1"/>
</dbReference>
<dbReference type="InterPro" id="IPR036390">
    <property type="entry name" value="WH_DNA-bd_sf"/>
</dbReference>
<dbReference type="InterPro" id="IPR050679">
    <property type="entry name" value="Bact_HTH_transcr_reg"/>
</dbReference>
<dbReference type="InterPro" id="IPR028978">
    <property type="entry name" value="Chorismate_lyase_/UTRA_dom_sf"/>
</dbReference>
<comment type="caution">
    <text evidence="5">The sequence shown here is derived from an EMBL/GenBank/DDBJ whole genome shotgun (WGS) entry which is preliminary data.</text>
</comment>
<dbReference type="STRING" id="1423807.FD16_GL001748"/>
<dbReference type="eggNOG" id="COG2188">
    <property type="taxonomic scope" value="Bacteria"/>
</dbReference>
<dbReference type="InterPro" id="IPR036388">
    <property type="entry name" value="WH-like_DNA-bd_sf"/>
</dbReference>
<dbReference type="PANTHER" id="PTHR44846:SF4">
    <property type="entry name" value="HTH GNTR-TYPE DOMAIN-CONTAINING PROTEIN"/>
    <property type="match status" value="1"/>
</dbReference>
<keyword evidence="3" id="KW-0804">Transcription</keyword>
<dbReference type="Pfam" id="PF07702">
    <property type="entry name" value="UTRA"/>
    <property type="match status" value="1"/>
</dbReference>
<evidence type="ECO:0000256" key="3">
    <source>
        <dbReference type="ARBA" id="ARBA00023163"/>
    </source>
</evidence>
<organism evidence="5 6">
    <name type="scientific">Paucilactobacillus suebicus DSM 5007 = KCTC 3549</name>
    <dbReference type="NCBI Taxonomy" id="1423807"/>
    <lineage>
        <taxon>Bacteria</taxon>
        <taxon>Bacillati</taxon>
        <taxon>Bacillota</taxon>
        <taxon>Bacilli</taxon>
        <taxon>Lactobacillales</taxon>
        <taxon>Lactobacillaceae</taxon>
        <taxon>Paucilactobacillus</taxon>
    </lineage>
</organism>
<dbReference type="PATRIC" id="fig|1423807.3.peg.1791"/>
<dbReference type="PROSITE" id="PS50949">
    <property type="entry name" value="HTH_GNTR"/>
    <property type="match status" value="1"/>
</dbReference>
<feature type="domain" description="HTH gntR-type" evidence="4">
    <location>
        <begin position="1"/>
        <end position="65"/>
    </location>
</feature>
<dbReference type="SMART" id="SM00866">
    <property type="entry name" value="UTRA"/>
    <property type="match status" value="1"/>
</dbReference>
<dbReference type="PRINTS" id="PR00035">
    <property type="entry name" value="HTHGNTR"/>
</dbReference>
<dbReference type="RefSeq" id="WP_010621556.1">
    <property type="nucleotide sequence ID" value="NZ_AZGF01000004.1"/>
</dbReference>
<dbReference type="InterPro" id="IPR000524">
    <property type="entry name" value="Tscrpt_reg_HTH_GntR"/>
</dbReference>
<dbReference type="OrthoDB" id="9816541at2"/>
<sequence length="238" mass="26952">MYHQIADDIIKQISQKKYTEKLPSEAQLIEHYQVSRNTIRKAIDEVCQQGLLRRVKGSGYFINKITMNDAPVVNLSLGAGRAMREVDGHLASTVLTIDSVKADQFRADHLHVEVGATLIHVVRVRRLNGAPYCLENSYYVAQFVPEITEEDANNSIFKAINQRYGITVNNAENYLSVSNVKQHVDALPEIDLGQSYLTLTQVNYYANNVAFNFSTTQFFNQDMTFYFHSSQTFGGESK</sequence>
<dbReference type="CDD" id="cd07377">
    <property type="entry name" value="WHTH_GntR"/>
    <property type="match status" value="1"/>
</dbReference>
<dbReference type="EMBL" id="AZGF01000004">
    <property type="protein sequence ID" value="KRM13058.1"/>
    <property type="molecule type" value="Genomic_DNA"/>
</dbReference>
<dbReference type="GO" id="GO:0003700">
    <property type="term" value="F:DNA-binding transcription factor activity"/>
    <property type="evidence" value="ECO:0007669"/>
    <property type="project" value="InterPro"/>
</dbReference>
<evidence type="ECO:0000256" key="2">
    <source>
        <dbReference type="ARBA" id="ARBA00023125"/>
    </source>
</evidence>
<keyword evidence="6" id="KW-1185">Reference proteome</keyword>
<keyword evidence="1" id="KW-0805">Transcription regulation</keyword>
<evidence type="ECO:0000256" key="1">
    <source>
        <dbReference type="ARBA" id="ARBA00023015"/>
    </source>
</evidence>
<dbReference type="GO" id="GO:0045892">
    <property type="term" value="P:negative regulation of DNA-templated transcription"/>
    <property type="evidence" value="ECO:0007669"/>
    <property type="project" value="TreeGrafter"/>
</dbReference>
<dbReference type="PANTHER" id="PTHR44846">
    <property type="entry name" value="MANNOSYL-D-GLYCERATE TRANSPORT/METABOLISM SYSTEM REPRESSOR MNGR-RELATED"/>
    <property type="match status" value="1"/>
</dbReference>
<keyword evidence="2" id="KW-0238">DNA-binding</keyword>
<evidence type="ECO:0000313" key="6">
    <source>
        <dbReference type="Proteomes" id="UP000051820"/>
    </source>
</evidence>
<dbReference type="AlphaFoldDB" id="A0A0R1W6E9"/>
<accession>A0A0R1W6E9</accession>
<dbReference type="Gene3D" id="3.40.1410.10">
    <property type="entry name" value="Chorismate lyase-like"/>
    <property type="match status" value="1"/>
</dbReference>
<proteinExistence type="predicted"/>
<name>A0A0R1W6E9_9LACO</name>
<reference evidence="5 6" key="1">
    <citation type="journal article" date="2015" name="Genome Announc.">
        <title>Expanding the biotechnology potential of lactobacilli through comparative genomics of 213 strains and associated genera.</title>
        <authorList>
            <person name="Sun Z."/>
            <person name="Harris H.M."/>
            <person name="McCann A."/>
            <person name="Guo C."/>
            <person name="Argimon S."/>
            <person name="Zhang W."/>
            <person name="Yang X."/>
            <person name="Jeffery I.B."/>
            <person name="Cooney J.C."/>
            <person name="Kagawa T.F."/>
            <person name="Liu W."/>
            <person name="Song Y."/>
            <person name="Salvetti E."/>
            <person name="Wrobel A."/>
            <person name="Rasinkangas P."/>
            <person name="Parkhill J."/>
            <person name="Rea M.C."/>
            <person name="O'Sullivan O."/>
            <person name="Ritari J."/>
            <person name="Douillard F.P."/>
            <person name="Paul Ross R."/>
            <person name="Yang R."/>
            <person name="Briner A.E."/>
            <person name="Felis G.E."/>
            <person name="de Vos W.M."/>
            <person name="Barrangou R."/>
            <person name="Klaenhammer T.R."/>
            <person name="Caufield P.W."/>
            <person name="Cui Y."/>
            <person name="Zhang H."/>
            <person name="O'Toole P.W."/>
        </authorList>
    </citation>
    <scope>NUCLEOTIDE SEQUENCE [LARGE SCALE GENOMIC DNA]</scope>
    <source>
        <strain evidence="5 6">DSM 5007</strain>
    </source>
</reference>
<evidence type="ECO:0000259" key="4">
    <source>
        <dbReference type="PROSITE" id="PS50949"/>
    </source>
</evidence>
<gene>
    <name evidence="5" type="ORF">FD16_GL001748</name>
</gene>
<dbReference type="InterPro" id="IPR011663">
    <property type="entry name" value="UTRA"/>
</dbReference>
<dbReference type="GO" id="GO:0003677">
    <property type="term" value="F:DNA binding"/>
    <property type="evidence" value="ECO:0007669"/>
    <property type="project" value="UniProtKB-KW"/>
</dbReference>
<dbReference type="SUPFAM" id="SSF46785">
    <property type="entry name" value="Winged helix' DNA-binding domain"/>
    <property type="match status" value="1"/>
</dbReference>
<dbReference type="Proteomes" id="UP000051820">
    <property type="component" value="Unassembled WGS sequence"/>
</dbReference>
<protein>
    <submittedName>
        <fullName evidence="5">Transcription regulator</fullName>
    </submittedName>
</protein>